<comment type="caution">
    <text evidence="1">The sequence shown here is derived from an EMBL/GenBank/DDBJ whole genome shotgun (WGS) entry which is preliminary data.</text>
</comment>
<name>A0A9W5B7D6_9HYPH</name>
<dbReference type="AlphaFoldDB" id="A0A9W5B7D6"/>
<protein>
    <submittedName>
        <fullName evidence="1">Uncharacterized protein</fullName>
    </submittedName>
</protein>
<reference evidence="1 2" key="1">
    <citation type="submission" date="2016-01" db="EMBL/GenBank/DDBJ databases">
        <authorList>
            <person name="Regsiter A."/>
            <person name="william w."/>
        </authorList>
    </citation>
    <scope>NUCLEOTIDE SEQUENCE [LARGE SCALE GENOMIC DNA]</scope>
    <source>
        <strain evidence="1 2">CFBP 5494</strain>
    </source>
</reference>
<gene>
    <name evidence="1" type="ORF">AGR2A_pa40163</name>
</gene>
<proteinExistence type="predicted"/>
<sequence>MHWEDNFESVASHILIGSHIASTFGVGHCYTTQLPTATTEQTSGKQPFESRYSLLCVRWCSEHVVIEYLDPLASFHRLIPDETETINLGAAQTSS</sequence>
<dbReference type="Proteomes" id="UP000191933">
    <property type="component" value="Unassembled WGS sequence"/>
</dbReference>
<dbReference type="EMBL" id="FBVY01000042">
    <property type="protein sequence ID" value="CUX02297.1"/>
    <property type="molecule type" value="Genomic_DNA"/>
</dbReference>
<organism evidence="1 2">
    <name type="scientific">Agrobacterium genomosp. 2 str. CFBP 5494</name>
    <dbReference type="NCBI Taxonomy" id="1183436"/>
    <lineage>
        <taxon>Bacteria</taxon>
        <taxon>Pseudomonadati</taxon>
        <taxon>Pseudomonadota</taxon>
        <taxon>Alphaproteobacteria</taxon>
        <taxon>Hyphomicrobiales</taxon>
        <taxon>Rhizobiaceae</taxon>
        <taxon>Rhizobium/Agrobacterium group</taxon>
        <taxon>Agrobacterium</taxon>
        <taxon>Agrobacterium tumefaciens complex</taxon>
    </lineage>
</organism>
<accession>A0A9W5B7D6</accession>
<evidence type="ECO:0000313" key="2">
    <source>
        <dbReference type="Proteomes" id="UP000191933"/>
    </source>
</evidence>
<evidence type="ECO:0000313" key="1">
    <source>
        <dbReference type="EMBL" id="CUX02297.1"/>
    </source>
</evidence>
<keyword evidence="2" id="KW-1185">Reference proteome</keyword>